<dbReference type="PANTHER" id="PTHR18863">
    <property type="entry name" value="TSEC-2-RELATED"/>
    <property type="match status" value="1"/>
</dbReference>
<sequence length="421" mass="47072">MASLVLTDSSQLTIDSFKKLPDQMTYPYAEPDDLLFGSPFRPQSTRLGKVTTPPTQRGTVTSVNIGLARGFVVRSSPRPRKEDERYARTGCTPSAVSGNSNNCYSARVLKARGVFEHVLGTCYPLPLSCSFGSLASRAHGSRWITALERGRKVEELQKRLVESEMLRTRYNRKVTLLKDQQQTITPQYIAALANIGLKRPRVNFPNPEPSRAYRGKKESDKCDLTALCQPRSANTQDCSFACIWRRGACHVIVCSRRMFDHTPLSLLLFPCLLRAISQSADQERALNEHNHQILREELTTVKQSLMDCQRRENALLSFRTSVMKLLGLETPLPDYEVISRLQKVVQAHRDFTLVSRRYEDPLLMGGGSRTPLLLGHSPAGTRTPRYDDSGFVDPPDLSVLDDSDEVNGGGVYGKRGVRSSP</sequence>
<gene>
    <name evidence="2" type="ORF">TSIB3V08_LOCUS7131</name>
</gene>
<dbReference type="EMBL" id="OC003254">
    <property type="protein sequence ID" value="CAD7263040.1"/>
    <property type="molecule type" value="Genomic_DNA"/>
</dbReference>
<proteinExistence type="predicted"/>
<reference evidence="2" key="1">
    <citation type="submission" date="2020-11" db="EMBL/GenBank/DDBJ databases">
        <authorList>
            <person name="Tran Van P."/>
        </authorList>
    </citation>
    <scope>NUCLEOTIDE SEQUENCE</scope>
</reference>
<organism evidence="2">
    <name type="scientific">Timema shepardi</name>
    <name type="common">Walking stick</name>
    <dbReference type="NCBI Taxonomy" id="629360"/>
    <lineage>
        <taxon>Eukaryota</taxon>
        <taxon>Metazoa</taxon>
        <taxon>Ecdysozoa</taxon>
        <taxon>Arthropoda</taxon>
        <taxon>Hexapoda</taxon>
        <taxon>Insecta</taxon>
        <taxon>Pterygota</taxon>
        <taxon>Neoptera</taxon>
        <taxon>Polyneoptera</taxon>
        <taxon>Phasmatodea</taxon>
        <taxon>Timematodea</taxon>
        <taxon>Timematoidea</taxon>
        <taxon>Timematidae</taxon>
        <taxon>Timema</taxon>
    </lineage>
</organism>
<evidence type="ECO:0000256" key="1">
    <source>
        <dbReference type="SAM" id="MobiDB-lite"/>
    </source>
</evidence>
<name>A0A7R9AZF4_TIMSH</name>
<feature type="region of interest" description="Disordered" evidence="1">
    <location>
        <begin position="367"/>
        <end position="421"/>
    </location>
</feature>
<evidence type="ECO:0000313" key="2">
    <source>
        <dbReference type="EMBL" id="CAD7263040.1"/>
    </source>
</evidence>
<dbReference type="InterPro" id="IPR039139">
    <property type="entry name" value="CCDC170-like"/>
</dbReference>
<dbReference type="AlphaFoldDB" id="A0A7R9AZF4"/>
<accession>A0A7R9AZF4</accession>
<protein>
    <submittedName>
        <fullName evidence="2">Uncharacterized protein</fullName>
    </submittedName>
</protein>
<dbReference type="PANTHER" id="PTHR18863:SF6">
    <property type="entry name" value="COILED-COIL DOMAIN-CONTAINING PROTEIN 170"/>
    <property type="match status" value="1"/>
</dbReference>